<feature type="domain" description="Exonuclease" evidence="1">
    <location>
        <begin position="2"/>
        <end position="168"/>
    </location>
</feature>
<sequence>MSLVAIDVETTGLSARFGSRIIEVGAVVVENGTLGEEFNSLVNPGVKIPASATRIHGITNTMLRHQPSPDSVFRQLQKFLGRSTLIAHNAAFDMAFLRAEFTRMDWEFDYRPICTLRMSRQLLPGLSNYKLATVYKYLYGSKSCGSRLHRALADAQMAGRIWLRLFEKG</sequence>
<gene>
    <name evidence="2" type="ORF">MNBD_DELTA04-759</name>
</gene>
<proteinExistence type="predicted"/>
<dbReference type="PANTHER" id="PTHR30231">
    <property type="entry name" value="DNA POLYMERASE III SUBUNIT EPSILON"/>
    <property type="match status" value="1"/>
</dbReference>
<evidence type="ECO:0000313" key="2">
    <source>
        <dbReference type="EMBL" id="VAW37640.1"/>
    </source>
</evidence>
<organism evidence="2">
    <name type="scientific">hydrothermal vent metagenome</name>
    <dbReference type="NCBI Taxonomy" id="652676"/>
    <lineage>
        <taxon>unclassified sequences</taxon>
        <taxon>metagenomes</taxon>
        <taxon>ecological metagenomes</taxon>
    </lineage>
</organism>
<dbReference type="SUPFAM" id="SSF53098">
    <property type="entry name" value="Ribonuclease H-like"/>
    <property type="match status" value="1"/>
</dbReference>
<dbReference type="CDD" id="cd06127">
    <property type="entry name" value="DEDDh"/>
    <property type="match status" value="1"/>
</dbReference>
<accession>A0A3B0VA95</accession>
<dbReference type="PANTHER" id="PTHR30231:SF37">
    <property type="entry name" value="EXODEOXYRIBONUCLEASE 10"/>
    <property type="match status" value="1"/>
</dbReference>
<dbReference type="FunFam" id="3.30.420.10:FF:000045">
    <property type="entry name" value="3'-5' exonuclease DinG"/>
    <property type="match status" value="1"/>
</dbReference>
<dbReference type="GO" id="GO:0005829">
    <property type="term" value="C:cytosol"/>
    <property type="evidence" value="ECO:0007669"/>
    <property type="project" value="TreeGrafter"/>
</dbReference>
<dbReference type="AlphaFoldDB" id="A0A3B0VA95"/>
<protein>
    <recommendedName>
        <fullName evidence="1">Exonuclease domain-containing protein</fullName>
    </recommendedName>
</protein>
<dbReference type="GO" id="GO:0003887">
    <property type="term" value="F:DNA-directed DNA polymerase activity"/>
    <property type="evidence" value="ECO:0007669"/>
    <property type="project" value="InterPro"/>
</dbReference>
<dbReference type="EMBL" id="UOEY01000046">
    <property type="protein sequence ID" value="VAW37640.1"/>
    <property type="molecule type" value="Genomic_DNA"/>
</dbReference>
<dbReference type="GO" id="GO:0003677">
    <property type="term" value="F:DNA binding"/>
    <property type="evidence" value="ECO:0007669"/>
    <property type="project" value="InterPro"/>
</dbReference>
<dbReference type="InterPro" id="IPR006054">
    <property type="entry name" value="DnaQ"/>
</dbReference>
<dbReference type="SMART" id="SM00479">
    <property type="entry name" value="EXOIII"/>
    <property type="match status" value="1"/>
</dbReference>
<dbReference type="InterPro" id="IPR036397">
    <property type="entry name" value="RNaseH_sf"/>
</dbReference>
<dbReference type="Gene3D" id="3.30.420.10">
    <property type="entry name" value="Ribonuclease H-like superfamily/Ribonuclease H"/>
    <property type="match status" value="1"/>
</dbReference>
<dbReference type="GO" id="GO:0045004">
    <property type="term" value="P:DNA replication proofreading"/>
    <property type="evidence" value="ECO:0007669"/>
    <property type="project" value="TreeGrafter"/>
</dbReference>
<evidence type="ECO:0000259" key="1">
    <source>
        <dbReference type="SMART" id="SM00479"/>
    </source>
</evidence>
<dbReference type="GO" id="GO:0008408">
    <property type="term" value="F:3'-5' exonuclease activity"/>
    <property type="evidence" value="ECO:0007669"/>
    <property type="project" value="TreeGrafter"/>
</dbReference>
<name>A0A3B0VA95_9ZZZZ</name>
<dbReference type="InterPro" id="IPR012337">
    <property type="entry name" value="RNaseH-like_sf"/>
</dbReference>
<dbReference type="Pfam" id="PF00929">
    <property type="entry name" value="RNase_T"/>
    <property type="match status" value="1"/>
</dbReference>
<dbReference type="NCBIfam" id="TIGR00573">
    <property type="entry name" value="dnaq"/>
    <property type="match status" value="1"/>
</dbReference>
<dbReference type="InterPro" id="IPR013520">
    <property type="entry name" value="Ribonucl_H"/>
</dbReference>
<reference evidence="2" key="1">
    <citation type="submission" date="2018-06" db="EMBL/GenBank/DDBJ databases">
        <authorList>
            <person name="Zhirakovskaya E."/>
        </authorList>
    </citation>
    <scope>NUCLEOTIDE SEQUENCE</scope>
</reference>